<dbReference type="InterPro" id="IPR035068">
    <property type="entry name" value="TldD/PmbA_N"/>
</dbReference>
<dbReference type="InterPro" id="IPR047657">
    <property type="entry name" value="PmbA"/>
</dbReference>
<dbReference type="Proteomes" id="UP000298654">
    <property type="component" value="Chromosome"/>
</dbReference>
<evidence type="ECO:0000256" key="2">
    <source>
        <dbReference type="ARBA" id="ARBA00005836"/>
    </source>
</evidence>
<dbReference type="SUPFAM" id="SSF111283">
    <property type="entry name" value="Putative modulator of DNA gyrase, PmbA/TldD"/>
    <property type="match status" value="1"/>
</dbReference>
<evidence type="ECO:0000256" key="1">
    <source>
        <dbReference type="ARBA" id="ARBA00002796"/>
    </source>
</evidence>
<evidence type="ECO:0000313" key="7">
    <source>
        <dbReference type="Proteomes" id="UP000298654"/>
    </source>
</evidence>
<evidence type="ECO:0000259" key="3">
    <source>
        <dbReference type="Pfam" id="PF01523"/>
    </source>
</evidence>
<dbReference type="PANTHER" id="PTHR43421:SF1">
    <property type="entry name" value="METALLOPROTEASE PMBA"/>
    <property type="match status" value="1"/>
</dbReference>
<dbReference type="InterPro" id="IPR002510">
    <property type="entry name" value="Metalloprtase-TldD/E_N"/>
</dbReference>
<dbReference type="OrthoDB" id="9803618at2"/>
<dbReference type="InterPro" id="IPR036059">
    <property type="entry name" value="TldD/PmbA_sf"/>
</dbReference>
<dbReference type="Gene3D" id="3.30.2290.10">
    <property type="entry name" value="PmbA/TldD superfamily"/>
    <property type="match status" value="1"/>
</dbReference>
<protein>
    <submittedName>
        <fullName evidence="6">Metalloprotease PmbA</fullName>
    </submittedName>
</protein>
<feature type="domain" description="Metalloprotease TldD/E N-terminal" evidence="3">
    <location>
        <begin position="32"/>
        <end position="95"/>
    </location>
</feature>
<dbReference type="Pfam" id="PF01523">
    <property type="entry name" value="PmbA_TldD_1st"/>
    <property type="match status" value="1"/>
</dbReference>
<reference evidence="6 7" key="1">
    <citation type="submission" date="2018-12" db="EMBL/GenBank/DDBJ databases">
        <authorList>
            <person name="Chong R.A."/>
        </authorList>
    </citation>
    <scope>NUCLEOTIDE SEQUENCE [LARGE SCALE GENOMIC DNA]</scope>
    <source>
        <strain evidence="6 7">Aar</strain>
    </source>
</reference>
<dbReference type="NCBIfam" id="NF008268">
    <property type="entry name" value="PRK11040.1"/>
    <property type="match status" value="1"/>
</dbReference>
<evidence type="ECO:0000259" key="4">
    <source>
        <dbReference type="Pfam" id="PF19289"/>
    </source>
</evidence>
<dbReference type="GO" id="GO:0008237">
    <property type="term" value="F:metallopeptidase activity"/>
    <property type="evidence" value="ECO:0007669"/>
    <property type="project" value="UniProtKB-KW"/>
</dbReference>
<evidence type="ECO:0000313" key="6">
    <source>
        <dbReference type="EMBL" id="QCI15781.1"/>
    </source>
</evidence>
<evidence type="ECO:0000259" key="5">
    <source>
        <dbReference type="Pfam" id="PF19290"/>
    </source>
</evidence>
<accession>A0A4D6XP92</accession>
<dbReference type="RefSeq" id="WP_158364018.1">
    <property type="nucleotide sequence ID" value="NZ_CP034900.1"/>
</dbReference>
<sequence length="448" mass="50839">MQLIKEIEKEESLLLNTVKKTLQLALNQTTSVEVYIKKTIGISVNVRNSILENAEFNSDGALYITVYNKFSKGTVSSKDFSINSIKKMLEIAMHISKYSSSDFFSGLPNIKLLCFNAKNLDLFYPCEFDIKKAIEFCILSEKEAFKFDQRIIHSEGSCFNSHLTINIFGNSLGMLEKYKSTRYSMYNCMIAQDQYSMQRDFDYSISRKIDDLEDVKILGQKTAKRVISRLNSKKISTIKSPIIFSSEISHSFFSHLVSSISGDNVYQKSTFLIDSLEKKIFPDWLNIEEQPHLQKGLGSKPFDNEGVSTNNKFIIQNGILKTWLLNTYNARKLNLESTGNCGGIHNWLVSHNNISFKKLLEKMYQGVLIIELMGQGVDIVSGNYSRGAVGFWVEKGMISYPVNEITISGNLKNMWRNILNISSDIDRRNDIQCGSILVSEMQISGISS</sequence>
<feature type="domain" description="Metalloprotease TldD/E C-terminal" evidence="4">
    <location>
        <begin position="239"/>
        <end position="445"/>
    </location>
</feature>
<dbReference type="InterPro" id="IPR045570">
    <property type="entry name" value="Metalloprtase-TldD/E_cen_dom"/>
</dbReference>
<dbReference type="AlphaFoldDB" id="A0A4D6XP92"/>
<dbReference type="GO" id="GO:0005829">
    <property type="term" value="C:cytosol"/>
    <property type="evidence" value="ECO:0007669"/>
    <property type="project" value="TreeGrafter"/>
</dbReference>
<keyword evidence="6" id="KW-0378">Hydrolase</keyword>
<reference evidence="6 7" key="2">
    <citation type="submission" date="2019-05" db="EMBL/GenBank/DDBJ databases">
        <title>Genome evolution of the obligate endosymbiont Buchnera aphidicola.</title>
        <authorList>
            <person name="Moran N.A."/>
        </authorList>
    </citation>
    <scope>NUCLEOTIDE SEQUENCE [LARGE SCALE GENOMIC DNA]</scope>
    <source>
        <strain evidence="6 7">Aar</strain>
    </source>
</reference>
<dbReference type="GO" id="GO:0006508">
    <property type="term" value="P:proteolysis"/>
    <property type="evidence" value="ECO:0007669"/>
    <property type="project" value="UniProtKB-KW"/>
</dbReference>
<gene>
    <name evidence="6" type="primary">pmbA</name>
    <name evidence="6" type="ORF">D9V59_00420</name>
</gene>
<keyword evidence="6" id="KW-0482">Metalloprotease</keyword>
<keyword evidence="6" id="KW-0645">Protease</keyword>
<dbReference type="PANTHER" id="PTHR43421">
    <property type="entry name" value="METALLOPROTEASE PMBA"/>
    <property type="match status" value="1"/>
</dbReference>
<comment type="function">
    <text evidence="1">Probable metalloprotease.</text>
</comment>
<comment type="similarity">
    <text evidence="2">Belongs to the peptidase U62 family.</text>
</comment>
<dbReference type="Pfam" id="PF19290">
    <property type="entry name" value="PmbA_TldD_2nd"/>
    <property type="match status" value="1"/>
</dbReference>
<dbReference type="InterPro" id="IPR045569">
    <property type="entry name" value="Metalloprtase-TldD/E_C"/>
</dbReference>
<proteinExistence type="inferred from homology"/>
<name>A0A4D6XP92_9GAMM</name>
<dbReference type="Pfam" id="PF19289">
    <property type="entry name" value="PmbA_TldD_3rd"/>
    <property type="match status" value="1"/>
</dbReference>
<feature type="domain" description="Metalloprotease TldD/E central" evidence="5">
    <location>
        <begin position="125"/>
        <end position="230"/>
    </location>
</feature>
<organism evidence="6 7">
    <name type="scientific">Buchnera aphidicola</name>
    <name type="common">Artemisaphis artemisicola</name>
    <dbReference type="NCBI Taxonomy" id="1241836"/>
    <lineage>
        <taxon>Bacteria</taxon>
        <taxon>Pseudomonadati</taxon>
        <taxon>Pseudomonadota</taxon>
        <taxon>Gammaproteobacteria</taxon>
        <taxon>Enterobacterales</taxon>
        <taxon>Erwiniaceae</taxon>
        <taxon>Buchnera</taxon>
    </lineage>
</organism>
<dbReference type="EMBL" id="CP034900">
    <property type="protein sequence ID" value="QCI15781.1"/>
    <property type="molecule type" value="Genomic_DNA"/>
</dbReference>